<keyword evidence="3" id="KW-1185">Reference proteome</keyword>
<dbReference type="EMBL" id="JABBWD010000065">
    <property type="protein sequence ID" value="KAG1770362.1"/>
    <property type="molecule type" value="Genomic_DNA"/>
</dbReference>
<gene>
    <name evidence="2" type="ORF">EV702DRAFT_668637</name>
</gene>
<proteinExistence type="predicted"/>
<evidence type="ECO:0000256" key="1">
    <source>
        <dbReference type="SAM" id="SignalP"/>
    </source>
</evidence>
<evidence type="ECO:0000313" key="2">
    <source>
        <dbReference type="EMBL" id="KAG1770362.1"/>
    </source>
</evidence>
<dbReference type="AlphaFoldDB" id="A0A9P6ZLI7"/>
<feature type="chain" id="PRO_5040162082" evidence="1">
    <location>
        <begin position="48"/>
        <end position="194"/>
    </location>
</feature>
<sequence>MPHRRKHSTSKVNRKVNPRLSLFPPPRPRHLLLLMLILLRQVQPADSHAPFHCGPVSFFFSAVHLSRMKMGTNTASSRHLYHLCSSFVIIVTSLFTPRMCVFYLTTSSVSFNAMPQSLPFNLKPSLETCPGCKSRCCTFCTLIVPSASIPRVRDSTFCLGLDRSLAQLHMSTVPTAFPACCSKPKCQYPDIPRS</sequence>
<dbReference type="Proteomes" id="UP000714275">
    <property type="component" value="Unassembled WGS sequence"/>
</dbReference>
<evidence type="ECO:0000313" key="3">
    <source>
        <dbReference type="Proteomes" id="UP000714275"/>
    </source>
</evidence>
<dbReference type="OrthoDB" id="2693198at2759"/>
<accession>A0A9P6ZLI7</accession>
<feature type="signal peptide" evidence="1">
    <location>
        <begin position="1"/>
        <end position="47"/>
    </location>
</feature>
<reference evidence="2" key="1">
    <citation type="journal article" date="2020" name="New Phytol.">
        <title>Comparative genomics reveals dynamic genome evolution in host specialist ectomycorrhizal fungi.</title>
        <authorList>
            <person name="Lofgren L.A."/>
            <person name="Nguyen N.H."/>
            <person name="Vilgalys R."/>
            <person name="Ruytinx J."/>
            <person name="Liao H.L."/>
            <person name="Branco S."/>
            <person name="Kuo A."/>
            <person name="LaButti K."/>
            <person name="Lipzen A."/>
            <person name="Andreopoulos W."/>
            <person name="Pangilinan J."/>
            <person name="Riley R."/>
            <person name="Hundley H."/>
            <person name="Na H."/>
            <person name="Barry K."/>
            <person name="Grigoriev I.V."/>
            <person name="Stajich J.E."/>
            <person name="Kennedy P.G."/>
        </authorList>
    </citation>
    <scope>NUCLEOTIDE SEQUENCE</scope>
    <source>
        <strain evidence="2">DOB743</strain>
    </source>
</reference>
<protein>
    <submittedName>
        <fullName evidence="2">Uncharacterized protein</fullName>
    </submittedName>
</protein>
<keyword evidence="1" id="KW-0732">Signal</keyword>
<organism evidence="2 3">
    <name type="scientific">Suillus placidus</name>
    <dbReference type="NCBI Taxonomy" id="48579"/>
    <lineage>
        <taxon>Eukaryota</taxon>
        <taxon>Fungi</taxon>
        <taxon>Dikarya</taxon>
        <taxon>Basidiomycota</taxon>
        <taxon>Agaricomycotina</taxon>
        <taxon>Agaricomycetes</taxon>
        <taxon>Agaricomycetidae</taxon>
        <taxon>Boletales</taxon>
        <taxon>Suillineae</taxon>
        <taxon>Suillaceae</taxon>
        <taxon>Suillus</taxon>
    </lineage>
</organism>
<comment type="caution">
    <text evidence="2">The sequence shown here is derived from an EMBL/GenBank/DDBJ whole genome shotgun (WGS) entry which is preliminary data.</text>
</comment>
<name>A0A9P6ZLI7_9AGAM</name>